<dbReference type="InterPro" id="IPR036390">
    <property type="entry name" value="WH_DNA-bd_sf"/>
</dbReference>
<feature type="domain" description="Fork-head" evidence="8">
    <location>
        <begin position="120"/>
        <end position="187"/>
    </location>
</feature>
<name>A0A671LS56_9TELE</name>
<dbReference type="InterPro" id="IPR036388">
    <property type="entry name" value="WH-like_DNA-bd_sf"/>
</dbReference>
<dbReference type="PROSITE" id="PS00658">
    <property type="entry name" value="FORK_HEAD_2"/>
    <property type="match status" value="1"/>
</dbReference>
<organism evidence="9 10">
    <name type="scientific">Sinocyclocheilus anshuiensis</name>
    <dbReference type="NCBI Taxonomy" id="1608454"/>
    <lineage>
        <taxon>Eukaryota</taxon>
        <taxon>Metazoa</taxon>
        <taxon>Chordata</taxon>
        <taxon>Craniata</taxon>
        <taxon>Vertebrata</taxon>
        <taxon>Euteleostomi</taxon>
        <taxon>Actinopterygii</taxon>
        <taxon>Neopterygii</taxon>
        <taxon>Teleostei</taxon>
        <taxon>Ostariophysi</taxon>
        <taxon>Cypriniformes</taxon>
        <taxon>Cyprinidae</taxon>
        <taxon>Cyprininae</taxon>
        <taxon>Sinocyclocheilus</taxon>
    </lineage>
</organism>
<feature type="region of interest" description="Disordered" evidence="7">
    <location>
        <begin position="1"/>
        <end position="55"/>
    </location>
</feature>
<dbReference type="GO" id="GO:0005634">
    <property type="term" value="C:nucleus"/>
    <property type="evidence" value="ECO:0007669"/>
    <property type="project" value="UniProtKB-SubCell"/>
</dbReference>
<evidence type="ECO:0000256" key="4">
    <source>
        <dbReference type="ARBA" id="ARBA00023163"/>
    </source>
</evidence>
<dbReference type="PANTHER" id="PTHR13962">
    <property type="entry name" value="FORKHEAD BOX PROTEIN N3-LIKE PROTEIN-RELATED"/>
    <property type="match status" value="1"/>
</dbReference>
<dbReference type="PROSITE" id="PS50039">
    <property type="entry name" value="FORK_HEAD_3"/>
    <property type="match status" value="1"/>
</dbReference>
<proteinExistence type="predicted"/>
<keyword evidence="10" id="KW-1185">Reference proteome</keyword>
<dbReference type="Gene3D" id="1.10.10.10">
    <property type="entry name" value="Winged helix-like DNA-binding domain superfamily/Winged helix DNA-binding domain"/>
    <property type="match status" value="1"/>
</dbReference>
<dbReference type="InterPro" id="IPR001766">
    <property type="entry name" value="Fork_head_dom"/>
</dbReference>
<dbReference type="InterPro" id="IPR047119">
    <property type="entry name" value="FOXN2/3-like"/>
</dbReference>
<dbReference type="InterPro" id="IPR018122">
    <property type="entry name" value="TF_fork_head_CS_1"/>
</dbReference>
<feature type="compositionally biased region" description="Polar residues" evidence="7">
    <location>
        <begin position="15"/>
        <end position="26"/>
    </location>
</feature>
<feature type="DNA-binding region" description="Fork-head" evidence="6">
    <location>
        <begin position="120"/>
        <end position="187"/>
    </location>
</feature>
<evidence type="ECO:0000256" key="5">
    <source>
        <dbReference type="ARBA" id="ARBA00023242"/>
    </source>
</evidence>
<dbReference type="Ensembl" id="ENSSANT00000022626.1">
    <property type="protein sequence ID" value="ENSSANP00000021228.1"/>
    <property type="gene ID" value="ENSSANG00000011020.1"/>
</dbReference>
<dbReference type="CDD" id="cd20031">
    <property type="entry name" value="FH_FOXN2-like"/>
    <property type="match status" value="1"/>
</dbReference>
<evidence type="ECO:0000256" key="2">
    <source>
        <dbReference type="ARBA" id="ARBA00023015"/>
    </source>
</evidence>
<dbReference type="PRINTS" id="PR00053">
    <property type="entry name" value="FORKHEAD"/>
</dbReference>
<dbReference type="Pfam" id="PF00250">
    <property type="entry name" value="Forkhead"/>
    <property type="match status" value="1"/>
</dbReference>
<evidence type="ECO:0000256" key="6">
    <source>
        <dbReference type="PROSITE-ProRule" id="PRU00089"/>
    </source>
</evidence>
<dbReference type="SMART" id="SM00339">
    <property type="entry name" value="FH"/>
    <property type="match status" value="1"/>
</dbReference>
<keyword evidence="5 6" id="KW-0539">Nucleus</keyword>
<keyword evidence="2" id="KW-0805">Transcription regulation</keyword>
<dbReference type="SUPFAM" id="SSF46785">
    <property type="entry name" value="Winged helix' DNA-binding domain"/>
    <property type="match status" value="1"/>
</dbReference>
<reference evidence="9" key="2">
    <citation type="submission" date="2025-09" db="UniProtKB">
        <authorList>
            <consortium name="Ensembl"/>
        </authorList>
    </citation>
    <scope>IDENTIFICATION</scope>
</reference>
<comment type="subcellular location">
    <subcellularLocation>
        <location evidence="1 6">Nucleus</location>
    </subcellularLocation>
</comment>
<reference evidence="9" key="1">
    <citation type="submission" date="2025-08" db="UniProtKB">
        <authorList>
            <consortium name="Ensembl"/>
        </authorList>
    </citation>
    <scope>IDENTIFICATION</scope>
</reference>
<dbReference type="GO" id="GO:0000987">
    <property type="term" value="F:cis-regulatory region sequence-specific DNA binding"/>
    <property type="evidence" value="ECO:0007669"/>
    <property type="project" value="TreeGrafter"/>
</dbReference>
<evidence type="ECO:0000313" key="9">
    <source>
        <dbReference type="Ensembl" id="ENSSANP00000021228.1"/>
    </source>
</evidence>
<dbReference type="Proteomes" id="UP000472260">
    <property type="component" value="Unassembled WGS sequence"/>
</dbReference>
<keyword evidence="3 6" id="KW-0238">DNA-binding</keyword>
<protein>
    <submittedName>
        <fullName evidence="9">Si:ch211-145o7.3</fullName>
    </submittedName>
</protein>
<dbReference type="PROSITE" id="PS00657">
    <property type="entry name" value="FORK_HEAD_1"/>
    <property type="match status" value="1"/>
</dbReference>
<dbReference type="GO" id="GO:0003700">
    <property type="term" value="F:DNA-binding transcription factor activity"/>
    <property type="evidence" value="ECO:0007669"/>
    <property type="project" value="InterPro"/>
</dbReference>
<dbReference type="AlphaFoldDB" id="A0A671LS56"/>
<dbReference type="InterPro" id="IPR030456">
    <property type="entry name" value="TF_fork_head_CS_2"/>
</dbReference>
<feature type="compositionally biased region" description="Low complexity" evidence="7">
    <location>
        <begin position="27"/>
        <end position="50"/>
    </location>
</feature>
<keyword evidence="4" id="KW-0804">Transcription</keyword>
<sequence>MEKYTQALPPHSPLHSPQNNSEALSRSPSLPQPAAVLSASLPSSPTTPSSYLHFTSTPRASGGSHCLSPSTVSDQDDLTCLSWLHQRGNLLPLQPLPKITTLPQTLDPIPVQQLPSSGAKPPYSFSSLIFMAIEDSPEKRLPVKGIYEWIVDNFPYYKEAPGGWRNSVRHNLSLSKSFQRIHRDKSQVRQTSSQNFLNSLVYTD</sequence>
<evidence type="ECO:0000259" key="8">
    <source>
        <dbReference type="PROSITE" id="PS50039"/>
    </source>
</evidence>
<evidence type="ECO:0000313" key="10">
    <source>
        <dbReference type="Proteomes" id="UP000472260"/>
    </source>
</evidence>
<accession>A0A671LS56</accession>
<evidence type="ECO:0000256" key="7">
    <source>
        <dbReference type="SAM" id="MobiDB-lite"/>
    </source>
</evidence>
<evidence type="ECO:0000256" key="3">
    <source>
        <dbReference type="ARBA" id="ARBA00023125"/>
    </source>
</evidence>
<evidence type="ECO:0000256" key="1">
    <source>
        <dbReference type="ARBA" id="ARBA00004123"/>
    </source>
</evidence>
<dbReference type="PANTHER" id="PTHR13962:SF26">
    <property type="entry name" value="FORKHEAD BOX PROTEIN N2"/>
    <property type="match status" value="1"/>
</dbReference>